<dbReference type="InterPro" id="IPR013785">
    <property type="entry name" value="Aldolase_TIM"/>
</dbReference>
<proteinExistence type="predicted"/>
<name>A0A1I3IWX9_9SPIR</name>
<dbReference type="Pfam" id="PF00682">
    <property type="entry name" value="HMGL-like"/>
    <property type="match status" value="1"/>
</dbReference>
<organism evidence="2 3">
    <name type="scientific">Treponema bryantii</name>
    <dbReference type="NCBI Taxonomy" id="163"/>
    <lineage>
        <taxon>Bacteria</taxon>
        <taxon>Pseudomonadati</taxon>
        <taxon>Spirochaetota</taxon>
        <taxon>Spirochaetia</taxon>
        <taxon>Spirochaetales</taxon>
        <taxon>Treponemataceae</taxon>
        <taxon>Treponema</taxon>
    </lineage>
</organism>
<sequence length="522" mass="60803">MGKVYLLDCTLRDGGYVNDWQFGKDAIIGTTQKIAKTGIEFFEIGFIKNCKYNENRAVFPNVQTIEPFIKNKSNSLKYVGMIDCGDPVPIENIIDFDGKSIDGIRVIFKKDKRDFAFDYCKKIQDKGYLLFVQFVGTDSYTDVEFVETINRFNQLNPYAMSIVDTFGTIKRKAFLRMVYLADNNMKPEIILGYHAHNNLQQAFGNAETLVELNLKRDVCIDACVFGMGRGAGNLNLELFADYMNENYDTNYKIEPMLEIMDDYLQESYNKRFWGYCLPYYLSATNNCHPNYAIYYAEKQTLTEKSFNELLKLIPSENKRTYSKELAEKYYIDYMSTFYDDHIDVNKLIKEFYDRNILLLAPGNSINEERKIVEQTIIAENPIIVAINCNPLDYKVDYIFSSNIRRYAKLEDSPIKKIITSNVKDTKKFDYKLNFTSYAMSDKDIIDNSGLMFLKFISKMNIKKVFIAGMDGYSKENNYFDTTLDYEFSHIENRNSLIQKNITELSKTMNVIFITKTNYRVED</sequence>
<dbReference type="OrthoDB" id="9804858at2"/>
<protein>
    <submittedName>
        <fullName evidence="2">4-hydroxy 2-oxovalerate aldolase</fullName>
    </submittedName>
</protein>
<accession>A0A1I3IWX9</accession>
<feature type="domain" description="Pyruvate carboxyltransferase" evidence="1">
    <location>
        <begin position="138"/>
        <end position="258"/>
    </location>
</feature>
<dbReference type="InterPro" id="IPR000891">
    <property type="entry name" value="PYR_CT"/>
</dbReference>
<dbReference type="GO" id="GO:0003824">
    <property type="term" value="F:catalytic activity"/>
    <property type="evidence" value="ECO:0007669"/>
    <property type="project" value="InterPro"/>
</dbReference>
<evidence type="ECO:0000313" key="3">
    <source>
        <dbReference type="Proteomes" id="UP000182737"/>
    </source>
</evidence>
<gene>
    <name evidence="2" type="ORF">SAMN04487775_102183</name>
</gene>
<dbReference type="RefSeq" id="WP_074930579.1">
    <property type="nucleotide sequence ID" value="NZ_FORI01000002.1"/>
</dbReference>
<dbReference type="EMBL" id="FORI01000002">
    <property type="protein sequence ID" value="SFI52365.1"/>
    <property type="molecule type" value="Genomic_DNA"/>
</dbReference>
<dbReference type="Gene3D" id="3.20.20.70">
    <property type="entry name" value="Aldolase class I"/>
    <property type="match status" value="1"/>
</dbReference>
<dbReference type="SUPFAM" id="SSF51569">
    <property type="entry name" value="Aldolase"/>
    <property type="match status" value="1"/>
</dbReference>
<reference evidence="3" key="1">
    <citation type="submission" date="2016-10" db="EMBL/GenBank/DDBJ databases">
        <authorList>
            <person name="Varghese N."/>
            <person name="Submissions S."/>
        </authorList>
    </citation>
    <scope>NUCLEOTIDE SEQUENCE [LARGE SCALE GENOMIC DNA]</scope>
    <source>
        <strain evidence="3">XBD1002</strain>
    </source>
</reference>
<dbReference type="AlphaFoldDB" id="A0A1I3IWX9"/>
<dbReference type="Proteomes" id="UP000182737">
    <property type="component" value="Unassembled WGS sequence"/>
</dbReference>
<evidence type="ECO:0000313" key="2">
    <source>
        <dbReference type="EMBL" id="SFI52365.1"/>
    </source>
</evidence>
<keyword evidence="3" id="KW-1185">Reference proteome</keyword>
<evidence type="ECO:0000259" key="1">
    <source>
        <dbReference type="Pfam" id="PF00682"/>
    </source>
</evidence>